<evidence type="ECO:0000313" key="1">
    <source>
        <dbReference type="EMBL" id="KAB0670592.1"/>
    </source>
</evidence>
<evidence type="ECO:0000313" key="2">
    <source>
        <dbReference type="Proteomes" id="UP000798046"/>
    </source>
</evidence>
<dbReference type="RefSeq" id="WP_151156947.1">
    <property type="nucleotide sequence ID" value="NZ_VZRA01000002.1"/>
</dbReference>
<comment type="caution">
    <text evidence="1">The sequence shown here is derived from an EMBL/GenBank/DDBJ whole genome shotgun (WGS) entry which is preliminary data.</text>
</comment>
<proteinExistence type="predicted"/>
<protein>
    <recommendedName>
        <fullName evidence="3">Ribbon-helix-helix protein CopG domain-containing protein</fullName>
    </recommendedName>
</protein>
<organism evidence="1 2">
    <name type="scientific">Oryzomonas sagensis</name>
    <dbReference type="NCBI Taxonomy" id="2603857"/>
    <lineage>
        <taxon>Bacteria</taxon>
        <taxon>Pseudomonadati</taxon>
        <taxon>Thermodesulfobacteriota</taxon>
        <taxon>Desulfuromonadia</taxon>
        <taxon>Geobacterales</taxon>
        <taxon>Geobacteraceae</taxon>
        <taxon>Oryzomonas</taxon>
    </lineage>
</organism>
<dbReference type="Proteomes" id="UP000798046">
    <property type="component" value="Unassembled WGS sequence"/>
</dbReference>
<dbReference type="EMBL" id="VZRA01000002">
    <property type="protein sequence ID" value="KAB0670592.1"/>
    <property type="molecule type" value="Genomic_DNA"/>
</dbReference>
<reference evidence="1 2" key="1">
    <citation type="journal article" date="2020" name="Microorganisms">
        <title>Description of Three Novel Members in the Family Geobacteraceae, Oryzomonas japonicum gen. nov., sp. nov., Oryzomonas sagensis sp. nov., and Oryzomonas ruber sp. nov.</title>
        <authorList>
            <person name="Xu Z."/>
            <person name="Masuda Y."/>
            <person name="Hayakawa C."/>
            <person name="Ushijima N."/>
            <person name="Kawano K."/>
            <person name="Shiratori Y."/>
            <person name="Senoo K."/>
            <person name="Itoh H."/>
        </authorList>
    </citation>
    <scope>NUCLEOTIDE SEQUENCE [LARGE SCALE GENOMIC DNA]</scope>
    <source>
        <strain evidence="1 2">Red100</strain>
    </source>
</reference>
<gene>
    <name evidence="1" type="ORF">F6V30_10680</name>
</gene>
<name>A0ABQ6TQF8_9BACT</name>
<accession>A0ABQ6TQF8</accession>
<keyword evidence="2" id="KW-1185">Reference proteome</keyword>
<evidence type="ECO:0008006" key="3">
    <source>
        <dbReference type="Google" id="ProtNLM"/>
    </source>
</evidence>
<sequence>MTDRDYDELQLCDAALKVWLPENIMRVLYEITVLLDIPISDFIRQLFFTHLYGRYDLLGYIERSKLKFTDPDQPSPCAKTIPTEVGLPSPRIPLSSDSNKVIALKVCLPSAMKQGLIDLADKKYQPVSEYARQLIITHLLGHQAPSPVHLENAEEA</sequence>